<feature type="region of interest" description="Disordered" evidence="9">
    <location>
        <begin position="612"/>
        <end position="687"/>
    </location>
</feature>
<evidence type="ECO:0000313" key="13">
    <source>
        <dbReference type="Proteomes" id="UP000247409"/>
    </source>
</evidence>
<dbReference type="PRINTS" id="PR00625">
    <property type="entry name" value="JDOMAIN"/>
</dbReference>
<dbReference type="SUPFAM" id="SSF158702">
    <property type="entry name" value="Sec63 N-terminal domain-like"/>
    <property type="match status" value="1"/>
</dbReference>
<feature type="compositionally biased region" description="Acidic residues" evidence="9">
    <location>
        <begin position="628"/>
        <end position="674"/>
    </location>
</feature>
<dbReference type="InterPro" id="IPR004179">
    <property type="entry name" value="Sec63-dom"/>
</dbReference>
<sequence>MGAYSSGDAGKGNMMYDDAAFQSFLFSLLAVYCIPTLLVRAHRLRRRRAKATKPLEQARHAWCTCSLCQHNKHRLQAARKRFAAHDLFLICATLLLVYTAKNVYNANLNVEPPFDPFQILGVSESATVKHIKRAYRRLSVIHHPDKNPGDPQAADRFIKITKAHAALTDPVAKENFIKYGNPDGRLTTILGVGLPPWVAESHNIILATYFVSLVIVFPLVVGIWWHRRSKELTSDIYADTFQLYRETMQQTGRIRDLLGAFCGSFEFRHLYKPENNDAIVELHDTLRRAGRTELKTIKTVIKPTPVHEQNLLVMSAYLARLPIPKQLQYVKERMLAKVEPLMTALTDTVGVFQRPDCQAAWNRTFVHGHTIYMANAIVLTQSLIQALDEKSSPLMQIPHITEKEVRYCLNSRSPVIKNIYDLKKLQMAEQRHVLRGLSDDELLDVKAFLDRFPMATLNVSEAKVEGEDDSTVHAGDNVTIRVKLTVMRSSGSVFSPHTPNVPVRKEEAWWIWLADERLRCPIDVKRLTSKMAKGHGVKKKHRQCFGEECAEESADEVSELDTGLLKDPRVTRFVVKFRFRAPRAGSYNLEVKAACDCYNGASKAAVVKMKVEEEVEPPGEDAVKYFDTDDESSEEESSEEEEEEEEENSEDEYEYIEVTDEESEAGDFEDEDDEHGISAAPHGDAAS</sequence>
<dbReference type="CDD" id="cd06257">
    <property type="entry name" value="DnaJ"/>
    <property type="match status" value="1"/>
</dbReference>
<proteinExistence type="predicted"/>
<evidence type="ECO:0000256" key="3">
    <source>
        <dbReference type="ARBA" id="ARBA00022692"/>
    </source>
</evidence>
<dbReference type="PANTHER" id="PTHR24075:SF0">
    <property type="entry name" value="TRANSLOCATION PROTEIN SEC63 HOMOLOG"/>
    <property type="match status" value="1"/>
</dbReference>
<dbReference type="PANTHER" id="PTHR24075">
    <property type="entry name" value="SEC63 DOMAIN-CONTAINING"/>
    <property type="match status" value="1"/>
</dbReference>
<dbReference type="SMART" id="SM00973">
    <property type="entry name" value="Sec63"/>
    <property type="match status" value="1"/>
</dbReference>
<evidence type="ECO:0000256" key="10">
    <source>
        <dbReference type="SAM" id="Phobius"/>
    </source>
</evidence>
<dbReference type="GO" id="GO:0031207">
    <property type="term" value="C:Sec62/Sec63 complex"/>
    <property type="evidence" value="ECO:0007669"/>
    <property type="project" value="TreeGrafter"/>
</dbReference>
<dbReference type="OrthoDB" id="3131at2759"/>
<comment type="caution">
    <text evidence="12">The sequence shown here is derived from an EMBL/GenBank/DDBJ whole genome shotgun (WGS) entry which is preliminary data.</text>
</comment>
<dbReference type="EMBL" id="NBIV01000034">
    <property type="protein sequence ID" value="PXF46689.1"/>
    <property type="molecule type" value="Genomic_DNA"/>
</dbReference>
<evidence type="ECO:0000313" key="12">
    <source>
        <dbReference type="EMBL" id="PXF46689.1"/>
    </source>
</evidence>
<dbReference type="InterPro" id="IPR014756">
    <property type="entry name" value="Ig_E-set"/>
</dbReference>
<evidence type="ECO:0000256" key="9">
    <source>
        <dbReference type="SAM" id="MobiDB-lite"/>
    </source>
</evidence>
<comment type="subcellular location">
    <subcellularLocation>
        <location evidence="1">Endoplasmic reticulum membrane</location>
        <topology evidence="1">Multi-pass membrane protein</topology>
    </subcellularLocation>
</comment>
<dbReference type="Gene3D" id="1.10.3380.10">
    <property type="entry name" value="Sec63 N-terminal domain-like domain"/>
    <property type="match status" value="1"/>
</dbReference>
<keyword evidence="7 10" id="KW-0472">Membrane</keyword>
<dbReference type="GO" id="GO:0003723">
    <property type="term" value="F:RNA binding"/>
    <property type="evidence" value="ECO:0007669"/>
    <property type="project" value="TreeGrafter"/>
</dbReference>
<dbReference type="Proteomes" id="UP000247409">
    <property type="component" value="Unassembled WGS sequence"/>
</dbReference>
<dbReference type="PROSITE" id="PS50076">
    <property type="entry name" value="DNAJ_2"/>
    <property type="match status" value="1"/>
</dbReference>
<evidence type="ECO:0000256" key="2">
    <source>
        <dbReference type="ARBA" id="ARBA00022448"/>
    </source>
</evidence>
<evidence type="ECO:0000259" key="11">
    <source>
        <dbReference type="PROSITE" id="PS50076"/>
    </source>
</evidence>
<dbReference type="AlphaFoldDB" id="A0A2V3IX59"/>
<dbReference type="SUPFAM" id="SSF81296">
    <property type="entry name" value="E set domains"/>
    <property type="match status" value="1"/>
</dbReference>
<keyword evidence="5" id="KW-0653">Protein transport</keyword>
<feature type="transmembrane region" description="Helical" evidence="10">
    <location>
        <begin position="204"/>
        <end position="225"/>
    </location>
</feature>
<dbReference type="Gene3D" id="1.10.287.110">
    <property type="entry name" value="DnaJ domain"/>
    <property type="match status" value="1"/>
</dbReference>
<dbReference type="Gene3D" id="1.10.150.20">
    <property type="entry name" value="5' to 3' exonuclease, C-terminal subdomain"/>
    <property type="match status" value="1"/>
</dbReference>
<dbReference type="InterPro" id="IPR018253">
    <property type="entry name" value="DnaJ_domain_CS"/>
</dbReference>
<evidence type="ECO:0000256" key="8">
    <source>
        <dbReference type="ARBA" id="ARBA00023186"/>
    </source>
</evidence>
<keyword evidence="13" id="KW-1185">Reference proteome</keyword>
<organism evidence="12 13">
    <name type="scientific">Gracilariopsis chorda</name>
    <dbReference type="NCBI Taxonomy" id="448386"/>
    <lineage>
        <taxon>Eukaryota</taxon>
        <taxon>Rhodophyta</taxon>
        <taxon>Florideophyceae</taxon>
        <taxon>Rhodymeniophycidae</taxon>
        <taxon>Gracilariales</taxon>
        <taxon>Gracilariaceae</taxon>
        <taxon>Gracilariopsis</taxon>
    </lineage>
</organism>
<dbReference type="GO" id="GO:0006614">
    <property type="term" value="P:SRP-dependent cotranslational protein targeting to membrane"/>
    <property type="evidence" value="ECO:0007669"/>
    <property type="project" value="TreeGrafter"/>
</dbReference>
<dbReference type="InterPro" id="IPR035892">
    <property type="entry name" value="C2_domain_sf"/>
</dbReference>
<keyword evidence="8" id="KW-0143">Chaperone</keyword>
<protein>
    <submittedName>
        <fullName evidence="12">Translocation protein SEC63-like</fullName>
    </submittedName>
</protein>
<keyword evidence="4" id="KW-0256">Endoplasmic reticulum</keyword>
<dbReference type="GO" id="GO:0008320">
    <property type="term" value="F:protein transmembrane transporter activity"/>
    <property type="evidence" value="ECO:0007669"/>
    <property type="project" value="TreeGrafter"/>
</dbReference>
<dbReference type="SMART" id="SM00271">
    <property type="entry name" value="DnaJ"/>
    <property type="match status" value="1"/>
</dbReference>
<evidence type="ECO:0000256" key="6">
    <source>
        <dbReference type="ARBA" id="ARBA00022989"/>
    </source>
</evidence>
<dbReference type="Pfam" id="PF02889">
    <property type="entry name" value="Sec63"/>
    <property type="match status" value="1"/>
</dbReference>
<evidence type="ECO:0000256" key="1">
    <source>
        <dbReference type="ARBA" id="ARBA00004477"/>
    </source>
</evidence>
<name>A0A2V3IX59_9FLOR</name>
<feature type="transmembrane region" description="Helical" evidence="10">
    <location>
        <begin position="20"/>
        <end position="39"/>
    </location>
</feature>
<dbReference type="STRING" id="448386.A0A2V3IX59"/>
<keyword evidence="6 10" id="KW-1133">Transmembrane helix</keyword>
<evidence type="ECO:0000256" key="7">
    <source>
        <dbReference type="ARBA" id="ARBA00023136"/>
    </source>
</evidence>
<dbReference type="PROSITE" id="PS00636">
    <property type="entry name" value="DNAJ_1"/>
    <property type="match status" value="1"/>
</dbReference>
<accession>A0A2V3IX59</accession>
<dbReference type="GO" id="GO:0006620">
    <property type="term" value="P:post-translational protein targeting to endoplasmic reticulum membrane"/>
    <property type="evidence" value="ECO:0007669"/>
    <property type="project" value="TreeGrafter"/>
</dbReference>
<dbReference type="SUPFAM" id="SSF46565">
    <property type="entry name" value="Chaperone J-domain"/>
    <property type="match status" value="1"/>
</dbReference>
<feature type="domain" description="J" evidence="11">
    <location>
        <begin position="115"/>
        <end position="180"/>
    </location>
</feature>
<dbReference type="InterPro" id="IPR036869">
    <property type="entry name" value="J_dom_sf"/>
</dbReference>
<keyword evidence="2" id="KW-0813">Transport</keyword>
<reference evidence="12 13" key="1">
    <citation type="journal article" date="2018" name="Mol. Biol. Evol.">
        <title>Analysis of the draft genome of the red seaweed Gracilariopsis chorda provides insights into genome size evolution in Rhodophyta.</title>
        <authorList>
            <person name="Lee J."/>
            <person name="Yang E.C."/>
            <person name="Graf L."/>
            <person name="Yang J.H."/>
            <person name="Qiu H."/>
            <person name="Zel Zion U."/>
            <person name="Chan C.X."/>
            <person name="Stephens T.G."/>
            <person name="Weber A.P.M."/>
            <person name="Boo G.H."/>
            <person name="Boo S.M."/>
            <person name="Kim K.M."/>
            <person name="Shin Y."/>
            <person name="Jung M."/>
            <person name="Lee S.J."/>
            <person name="Yim H.S."/>
            <person name="Lee J.H."/>
            <person name="Bhattacharya D."/>
            <person name="Yoon H.S."/>
        </authorList>
    </citation>
    <scope>NUCLEOTIDE SEQUENCE [LARGE SCALE GENOMIC DNA]</scope>
    <source>
        <strain evidence="12 13">SKKU-2015</strain>
        <tissue evidence="12">Whole body</tissue>
    </source>
</reference>
<dbReference type="Pfam" id="PF00226">
    <property type="entry name" value="DnaJ"/>
    <property type="match status" value="1"/>
</dbReference>
<dbReference type="Gene3D" id="2.60.40.150">
    <property type="entry name" value="C2 domain"/>
    <property type="match status" value="1"/>
</dbReference>
<evidence type="ECO:0000256" key="4">
    <source>
        <dbReference type="ARBA" id="ARBA00022824"/>
    </source>
</evidence>
<dbReference type="InterPro" id="IPR001623">
    <property type="entry name" value="DnaJ_domain"/>
</dbReference>
<gene>
    <name evidence="12" type="ORF">BWQ96_03515</name>
</gene>
<evidence type="ECO:0000256" key="5">
    <source>
        <dbReference type="ARBA" id="ARBA00022927"/>
    </source>
</evidence>
<keyword evidence="3 10" id="KW-0812">Transmembrane</keyword>